<reference evidence="1 2" key="1">
    <citation type="submission" date="2014-01" db="EMBL/GenBank/DDBJ databases">
        <title>Roseivivax isoporae LMG 25204 Genome Sequencing.</title>
        <authorList>
            <person name="Lai Q."/>
            <person name="Li G."/>
            <person name="Shao Z."/>
        </authorList>
    </citation>
    <scope>NUCLEOTIDE SEQUENCE [LARGE SCALE GENOMIC DNA]</scope>
    <source>
        <strain evidence="1 2">LMG 25204</strain>
    </source>
</reference>
<name>X7F768_9RHOB</name>
<dbReference type="InterPro" id="IPR036938">
    <property type="entry name" value="PAP2/HPO_sf"/>
</dbReference>
<accession>X7F768</accession>
<dbReference type="RefSeq" id="WP_043771504.1">
    <property type="nucleotide sequence ID" value="NZ_JAME01000017.1"/>
</dbReference>
<gene>
    <name evidence="1" type="ORF">RISW2_05970</name>
</gene>
<dbReference type="Proteomes" id="UP000023430">
    <property type="component" value="Unassembled WGS sequence"/>
</dbReference>
<dbReference type="EMBL" id="JAME01000017">
    <property type="protein sequence ID" value="ETX28640.1"/>
    <property type="molecule type" value="Genomic_DNA"/>
</dbReference>
<dbReference type="OrthoDB" id="103227at2"/>
<dbReference type="AlphaFoldDB" id="X7F768"/>
<keyword evidence="2" id="KW-1185">Reference proteome</keyword>
<dbReference type="Gene3D" id="1.20.144.10">
    <property type="entry name" value="Phosphatidic acid phosphatase type 2/haloperoxidase"/>
    <property type="match status" value="1"/>
</dbReference>
<dbReference type="SUPFAM" id="SSF48317">
    <property type="entry name" value="Acid phosphatase/Vanadium-dependent haloperoxidase"/>
    <property type="match status" value="1"/>
</dbReference>
<evidence type="ECO:0000313" key="1">
    <source>
        <dbReference type="EMBL" id="ETX28640.1"/>
    </source>
</evidence>
<protein>
    <submittedName>
        <fullName evidence="1">Uncharacterized protein</fullName>
    </submittedName>
</protein>
<comment type="caution">
    <text evidence="1">The sequence shown here is derived from an EMBL/GenBank/DDBJ whole genome shotgun (WGS) entry which is preliminary data.</text>
</comment>
<proteinExistence type="predicted"/>
<sequence>MLAHLFPGDAEVLTALGHASGNTRVRAGIHFSSHVAAGREIADEVDRRAIALARADGSGF</sequence>
<organism evidence="1 2">
    <name type="scientific">Roseivivax isoporae LMG 25204</name>
    <dbReference type="NCBI Taxonomy" id="1449351"/>
    <lineage>
        <taxon>Bacteria</taxon>
        <taxon>Pseudomonadati</taxon>
        <taxon>Pseudomonadota</taxon>
        <taxon>Alphaproteobacteria</taxon>
        <taxon>Rhodobacterales</taxon>
        <taxon>Roseobacteraceae</taxon>
        <taxon>Roseivivax</taxon>
    </lineage>
</organism>
<evidence type="ECO:0000313" key="2">
    <source>
        <dbReference type="Proteomes" id="UP000023430"/>
    </source>
</evidence>